<comment type="similarity">
    <text evidence="2 3">Belongs to the pseudouridine synthase RluA family.</text>
</comment>
<proteinExistence type="inferred from homology"/>
<dbReference type="InterPro" id="IPR006225">
    <property type="entry name" value="PsdUridine_synth_RluC/D"/>
</dbReference>
<dbReference type="InterPro" id="IPR006145">
    <property type="entry name" value="PsdUridine_synth_RsuA/RluA"/>
</dbReference>
<dbReference type="Pfam" id="PF00849">
    <property type="entry name" value="PseudoU_synth_2"/>
    <property type="match status" value="1"/>
</dbReference>
<evidence type="ECO:0000256" key="1">
    <source>
        <dbReference type="ARBA" id="ARBA00000073"/>
    </source>
</evidence>
<sequence length="301" mass="33775">MNRTLSYQITAEDNNKTVATFLKEQGFSRHILIDLKKAKNSILRDGIWLYFQDILHTGDTILVSLTENTGSDGILPVDLPLTILYEDEDILVVNKPSGMPTHPSMDNYDNTLANAVLMYYKKQGIPFTFRCLNRLDRDTTGLTVIAKNALSSALLSSAIRTRQIHRSYLAIVSGITPESGTIDAPIARKGSSVIEREVNFSSGERAVTHFRRLAERNGLSLVLLTLETGRTHQIRVHMKYIGHPLIGDFLYHPDFRQIDRQALHAARLSFLHPIKKEPLVFTAPLPPDMQALFPGVKFPAD</sequence>
<dbReference type="EC" id="5.4.99.-" evidence="3"/>
<dbReference type="Proteomes" id="UP000621540">
    <property type="component" value="Unassembled WGS sequence"/>
</dbReference>
<protein>
    <recommendedName>
        <fullName evidence="3">Pseudouridine synthase</fullName>
        <ecNumber evidence="3">5.4.99.-</ecNumber>
    </recommendedName>
</protein>
<dbReference type="CDD" id="cd02869">
    <property type="entry name" value="PseudoU_synth_RluA_like"/>
    <property type="match status" value="1"/>
</dbReference>
<dbReference type="PANTHER" id="PTHR21600">
    <property type="entry name" value="MITOCHONDRIAL RNA PSEUDOURIDINE SYNTHASE"/>
    <property type="match status" value="1"/>
</dbReference>
<evidence type="ECO:0000313" key="6">
    <source>
        <dbReference type="Proteomes" id="UP000621540"/>
    </source>
</evidence>
<dbReference type="Gene3D" id="3.30.2350.10">
    <property type="entry name" value="Pseudouridine synthase"/>
    <property type="match status" value="1"/>
</dbReference>
<dbReference type="SUPFAM" id="SSF55120">
    <property type="entry name" value="Pseudouridine synthase"/>
    <property type="match status" value="1"/>
</dbReference>
<evidence type="ECO:0000259" key="4">
    <source>
        <dbReference type="Pfam" id="PF00849"/>
    </source>
</evidence>
<dbReference type="NCBIfam" id="TIGR00005">
    <property type="entry name" value="rluA_subfam"/>
    <property type="match status" value="1"/>
</dbReference>
<dbReference type="EMBL" id="JACOQH010000002">
    <property type="protein sequence ID" value="MBC5753046.1"/>
    <property type="molecule type" value="Genomic_DNA"/>
</dbReference>
<evidence type="ECO:0000256" key="2">
    <source>
        <dbReference type="ARBA" id="ARBA00010876"/>
    </source>
</evidence>
<organism evidence="5 6">
    <name type="scientific">Roseburia yibonii</name>
    <dbReference type="NCBI Taxonomy" id="2763063"/>
    <lineage>
        <taxon>Bacteria</taxon>
        <taxon>Bacillati</taxon>
        <taxon>Bacillota</taxon>
        <taxon>Clostridia</taxon>
        <taxon>Lachnospirales</taxon>
        <taxon>Lachnospiraceae</taxon>
        <taxon>Roseburia</taxon>
    </lineage>
</organism>
<keyword evidence="3" id="KW-0413">Isomerase</keyword>
<comment type="function">
    <text evidence="3">Responsible for synthesis of pseudouridine from uracil.</text>
</comment>
<comment type="catalytic activity">
    <reaction evidence="1 3">
        <text>a uridine in RNA = a pseudouridine in RNA</text>
        <dbReference type="Rhea" id="RHEA:48348"/>
        <dbReference type="Rhea" id="RHEA-COMP:12068"/>
        <dbReference type="Rhea" id="RHEA-COMP:12069"/>
        <dbReference type="ChEBI" id="CHEBI:65314"/>
        <dbReference type="ChEBI" id="CHEBI:65315"/>
    </reaction>
</comment>
<accession>A0ABR7I7X5</accession>
<gene>
    <name evidence="5" type="ORF">H8Z76_03225</name>
</gene>
<dbReference type="RefSeq" id="WP_186981667.1">
    <property type="nucleotide sequence ID" value="NZ_JACOQH010000002.1"/>
</dbReference>
<comment type="caution">
    <text evidence="5">The sequence shown here is derived from an EMBL/GenBank/DDBJ whole genome shotgun (WGS) entry which is preliminary data.</text>
</comment>
<evidence type="ECO:0000313" key="5">
    <source>
        <dbReference type="EMBL" id="MBC5753046.1"/>
    </source>
</evidence>
<dbReference type="InterPro" id="IPR050188">
    <property type="entry name" value="RluA_PseudoU_synthase"/>
</dbReference>
<dbReference type="PANTHER" id="PTHR21600:SF35">
    <property type="entry name" value="PSEUDOURIDINE SYNTHASE"/>
    <property type="match status" value="1"/>
</dbReference>
<evidence type="ECO:0000256" key="3">
    <source>
        <dbReference type="RuleBase" id="RU362028"/>
    </source>
</evidence>
<feature type="domain" description="Pseudouridine synthase RsuA/RluA-like" evidence="4">
    <location>
        <begin position="89"/>
        <end position="239"/>
    </location>
</feature>
<name>A0ABR7I7X5_9FIRM</name>
<reference evidence="5 6" key="1">
    <citation type="submission" date="2020-08" db="EMBL/GenBank/DDBJ databases">
        <title>Genome public.</title>
        <authorList>
            <person name="Liu C."/>
            <person name="Sun Q."/>
        </authorList>
    </citation>
    <scope>NUCLEOTIDE SEQUENCE [LARGE SCALE GENOMIC DNA]</scope>
    <source>
        <strain evidence="5 6">BX0805</strain>
    </source>
</reference>
<dbReference type="InterPro" id="IPR020103">
    <property type="entry name" value="PsdUridine_synth_cat_dom_sf"/>
</dbReference>
<keyword evidence="6" id="KW-1185">Reference proteome</keyword>